<dbReference type="GO" id="GO:0016538">
    <property type="term" value="F:cyclin-dependent protein serine/threonine kinase regulator activity"/>
    <property type="evidence" value="ECO:0007669"/>
    <property type="project" value="UniProtKB-ARBA"/>
</dbReference>
<dbReference type="GO" id="GO:0044843">
    <property type="term" value="P:cell cycle G1/S phase transition"/>
    <property type="evidence" value="ECO:0007669"/>
    <property type="project" value="UniProtKB-ARBA"/>
</dbReference>
<evidence type="ECO:0000256" key="3">
    <source>
        <dbReference type="ARBA" id="ARBA00023127"/>
    </source>
</evidence>
<dbReference type="RefSeq" id="XP_003680724.1">
    <property type="nucleotide sequence ID" value="XM_003680676.1"/>
</dbReference>
<dbReference type="AlphaFoldDB" id="G8ZQM6"/>
<dbReference type="InParanoid" id="G8ZQM6"/>
<dbReference type="GO" id="GO:0051301">
    <property type="term" value="P:cell division"/>
    <property type="evidence" value="ECO:0007669"/>
    <property type="project" value="UniProtKB-KW"/>
</dbReference>
<evidence type="ECO:0000259" key="7">
    <source>
        <dbReference type="SMART" id="SM00385"/>
    </source>
</evidence>
<keyword evidence="4" id="KW-0131">Cell cycle</keyword>
<evidence type="ECO:0000313" key="8">
    <source>
        <dbReference type="EMBL" id="CCE91513.1"/>
    </source>
</evidence>
<dbReference type="Gene3D" id="1.10.472.10">
    <property type="entry name" value="Cyclin-like"/>
    <property type="match status" value="2"/>
</dbReference>
<dbReference type="InterPro" id="IPR013763">
    <property type="entry name" value="Cyclin-like_dom"/>
</dbReference>
<protein>
    <recommendedName>
        <fullName evidence="7">Cyclin-like domain-containing protein</fullName>
    </recommendedName>
</protein>
<evidence type="ECO:0000256" key="1">
    <source>
        <dbReference type="ARBA" id="ARBA00008742"/>
    </source>
</evidence>
<keyword evidence="3 5" id="KW-0195">Cyclin</keyword>
<feature type="region of interest" description="Disordered" evidence="6">
    <location>
        <begin position="430"/>
        <end position="454"/>
    </location>
</feature>
<dbReference type="PANTHER" id="PTHR10177">
    <property type="entry name" value="CYCLINS"/>
    <property type="match status" value="1"/>
</dbReference>
<name>G8ZQM6_TORDE</name>
<dbReference type="EMBL" id="HE616744">
    <property type="protein sequence ID" value="CCE91513.1"/>
    <property type="molecule type" value="Genomic_DNA"/>
</dbReference>
<dbReference type="CDD" id="cd20559">
    <property type="entry name" value="CYCLIN_ScCLN_like"/>
    <property type="match status" value="1"/>
</dbReference>
<accession>G8ZQM6</accession>
<evidence type="ECO:0000256" key="6">
    <source>
        <dbReference type="SAM" id="MobiDB-lite"/>
    </source>
</evidence>
<dbReference type="GeneID" id="11501931"/>
<dbReference type="SMART" id="SM00385">
    <property type="entry name" value="CYCLIN"/>
    <property type="match status" value="2"/>
</dbReference>
<dbReference type="KEGG" id="tdl:TDEL_0C06240"/>
<keyword evidence="2" id="KW-0132">Cell division</keyword>
<gene>
    <name evidence="8" type="primary">TDEL0C06240</name>
    <name evidence="8" type="ORF">TDEL_0C06240</name>
</gene>
<keyword evidence="9" id="KW-1185">Reference proteome</keyword>
<dbReference type="GO" id="GO:0051726">
    <property type="term" value="P:regulation of cell cycle"/>
    <property type="evidence" value="ECO:0007669"/>
    <property type="project" value="UniProtKB-ARBA"/>
</dbReference>
<dbReference type="FunFam" id="1.10.472.10:FF:000010">
    <property type="entry name" value="G1/S-specific cyclin Cln1"/>
    <property type="match status" value="1"/>
</dbReference>
<reference evidence="8 9" key="1">
    <citation type="journal article" date="2011" name="Proc. Natl. Acad. Sci. U.S.A.">
        <title>Evolutionary erosion of yeast sex chromosomes by mating-type switching accidents.</title>
        <authorList>
            <person name="Gordon J.L."/>
            <person name="Armisen D."/>
            <person name="Proux-Wera E."/>
            <person name="Oheigeartaigh S.S."/>
            <person name="Byrne K.P."/>
            <person name="Wolfe K.H."/>
        </authorList>
    </citation>
    <scope>NUCLEOTIDE SEQUENCE [LARGE SCALE GENOMIC DNA]</scope>
    <source>
        <strain evidence="9">ATCC 10662 / CBS 1146 / NBRC 0425 / NCYC 2629 / NRRL Y-866</strain>
    </source>
</reference>
<dbReference type="HOGENOM" id="CLU_555720_0_0_1"/>
<dbReference type="InterPro" id="IPR039361">
    <property type="entry name" value="Cyclin"/>
</dbReference>
<evidence type="ECO:0000313" key="9">
    <source>
        <dbReference type="Proteomes" id="UP000005627"/>
    </source>
</evidence>
<dbReference type="STRING" id="1076872.G8ZQM6"/>
<dbReference type="GO" id="GO:0044772">
    <property type="term" value="P:mitotic cell cycle phase transition"/>
    <property type="evidence" value="ECO:0007669"/>
    <property type="project" value="UniProtKB-ARBA"/>
</dbReference>
<feature type="compositionally biased region" description="Polar residues" evidence="6">
    <location>
        <begin position="430"/>
        <end position="447"/>
    </location>
</feature>
<sequence>MKRHVAPLDPNLVRLEQLAGEASIEPYMNEILQYLQTLEGSSDSALNPVMIDNQPEITWSMRPYIIDFLVEMHLFFRLSQETLHLACYIADKYCTKRIVYKRHYQLLVAASLWIAAKFHSKKTRIPTLKELCLLCHQNYDPQMILQMERHILVTLNWSIGNSVSAYDIVQCIVSTSASNTVPQVPELVGLANFLCDLSLYQRNFMSHSSPTKAITALLLASRILNLNNFPNFLSQQVAYCSDIDDLSFHIAGDKITEDVSLTLCKQNVDDIRDCLHLFMKEIFKVPNEKSKEAISATLIRKYKHLPIETWLATYKSENSQAYAQLSSLNDSLHFTRMNPYSTSTNSYLKDSIASRLDEFAGFKNVFKNSVEFELFPEMNGSFSELPFTPLSSFSSIDVDSPMRWEVSTPVSSRSSSTLLTPHVRKASLTPGSSKLQATCPATPSSTGSIFSSRPRLSASSSASSFSLASSSSMANAKFHKWHLVAVLVVQF</sequence>
<dbReference type="eggNOG" id="KOG0653">
    <property type="taxonomic scope" value="Eukaryota"/>
</dbReference>
<evidence type="ECO:0000256" key="4">
    <source>
        <dbReference type="ARBA" id="ARBA00023306"/>
    </source>
</evidence>
<comment type="similarity">
    <text evidence="1 5">Belongs to the cyclin family.</text>
</comment>
<dbReference type="Pfam" id="PF00134">
    <property type="entry name" value="Cyclin_N"/>
    <property type="match status" value="1"/>
</dbReference>
<dbReference type="InterPro" id="IPR036915">
    <property type="entry name" value="Cyclin-like_sf"/>
</dbReference>
<evidence type="ECO:0000256" key="2">
    <source>
        <dbReference type="ARBA" id="ARBA00022618"/>
    </source>
</evidence>
<dbReference type="SUPFAM" id="SSF47954">
    <property type="entry name" value="Cyclin-like"/>
    <property type="match status" value="1"/>
</dbReference>
<organism evidence="8 9">
    <name type="scientific">Torulaspora delbrueckii</name>
    <name type="common">Yeast</name>
    <name type="synonym">Candida colliculosa</name>
    <dbReference type="NCBI Taxonomy" id="4950"/>
    <lineage>
        <taxon>Eukaryota</taxon>
        <taxon>Fungi</taxon>
        <taxon>Dikarya</taxon>
        <taxon>Ascomycota</taxon>
        <taxon>Saccharomycotina</taxon>
        <taxon>Saccharomycetes</taxon>
        <taxon>Saccharomycetales</taxon>
        <taxon>Saccharomycetaceae</taxon>
        <taxon>Torulaspora</taxon>
    </lineage>
</organism>
<dbReference type="InterPro" id="IPR006671">
    <property type="entry name" value="Cyclin_N"/>
</dbReference>
<feature type="domain" description="Cyclin-like" evidence="7">
    <location>
        <begin position="166"/>
        <end position="280"/>
    </location>
</feature>
<dbReference type="Proteomes" id="UP000005627">
    <property type="component" value="Chromosome 3"/>
</dbReference>
<feature type="domain" description="Cyclin-like" evidence="7">
    <location>
        <begin position="67"/>
        <end position="153"/>
    </location>
</feature>
<proteinExistence type="inferred from homology"/>
<evidence type="ECO:0000256" key="5">
    <source>
        <dbReference type="RuleBase" id="RU000383"/>
    </source>
</evidence>
<dbReference type="OrthoDB" id="5590282at2759"/>